<dbReference type="CDD" id="cd02440">
    <property type="entry name" value="AdoMet_MTases"/>
    <property type="match status" value="1"/>
</dbReference>
<protein>
    <submittedName>
        <fullName evidence="4">S-adenosyl-L-methionine-dependent methyltransferase</fullName>
    </submittedName>
</protein>
<proteinExistence type="predicted"/>
<dbReference type="Pfam" id="PF13649">
    <property type="entry name" value="Methyltransf_25"/>
    <property type="match status" value="1"/>
</dbReference>
<accession>A0A6A6S9G6</accession>
<evidence type="ECO:0000256" key="1">
    <source>
        <dbReference type="ARBA" id="ARBA00022603"/>
    </source>
</evidence>
<dbReference type="InterPro" id="IPR029063">
    <property type="entry name" value="SAM-dependent_MTases_sf"/>
</dbReference>
<dbReference type="AlphaFoldDB" id="A0A6A6S9G6"/>
<dbReference type="InterPro" id="IPR041698">
    <property type="entry name" value="Methyltransf_25"/>
</dbReference>
<dbReference type="Gene3D" id="3.40.50.150">
    <property type="entry name" value="Vaccinia Virus protein VP39"/>
    <property type="match status" value="1"/>
</dbReference>
<feature type="domain" description="Methyltransferase" evidence="3">
    <location>
        <begin position="69"/>
        <end position="161"/>
    </location>
</feature>
<keyword evidence="1 4" id="KW-0489">Methyltransferase</keyword>
<dbReference type="PANTHER" id="PTHR43861:SF1">
    <property type="entry name" value="TRANS-ACONITATE 2-METHYLTRANSFERASE"/>
    <property type="match status" value="1"/>
</dbReference>
<evidence type="ECO:0000313" key="4">
    <source>
        <dbReference type="EMBL" id="KAF2644516.1"/>
    </source>
</evidence>
<sequence>MPADDSTDTKGGTGEPAIRAATVDSNGIEKRQYDHIGLKYNSMHELPAVLPEKPSVLAALGDVRGKRCLDLACGTGRYTAFLSQLGACTVHGYDISPAMVEGAQKTFPSDLYPYLHFAVADCSKLELLPTPNEPFDLIFAGWFLNYAGTESDLTSMFRVIEAHMIERGKFVGITTNVDDPCVTKDKKDFYGLDVEVRNKEYRDPETGIKLGIVARIRAHTDTPIEIDCFQFGKEVYERCADKAGLRLTWKEVLVPQDAKVNPKYWIRYLERPTISIIEAVKQ</sequence>
<dbReference type="GO" id="GO:0008168">
    <property type="term" value="F:methyltransferase activity"/>
    <property type="evidence" value="ECO:0007669"/>
    <property type="project" value="UniProtKB-KW"/>
</dbReference>
<evidence type="ECO:0000313" key="5">
    <source>
        <dbReference type="Proteomes" id="UP000799753"/>
    </source>
</evidence>
<dbReference type="PANTHER" id="PTHR43861">
    <property type="entry name" value="TRANS-ACONITATE 2-METHYLTRANSFERASE-RELATED"/>
    <property type="match status" value="1"/>
</dbReference>
<gene>
    <name evidence="4" type="ORF">P280DRAFT_465837</name>
</gene>
<name>A0A6A6S9G6_9PLEO</name>
<reference evidence="4" key="1">
    <citation type="journal article" date="2020" name="Stud. Mycol.">
        <title>101 Dothideomycetes genomes: a test case for predicting lifestyles and emergence of pathogens.</title>
        <authorList>
            <person name="Haridas S."/>
            <person name="Albert R."/>
            <person name="Binder M."/>
            <person name="Bloem J."/>
            <person name="Labutti K."/>
            <person name="Salamov A."/>
            <person name="Andreopoulos B."/>
            <person name="Baker S."/>
            <person name="Barry K."/>
            <person name="Bills G."/>
            <person name="Bluhm B."/>
            <person name="Cannon C."/>
            <person name="Castanera R."/>
            <person name="Culley D."/>
            <person name="Daum C."/>
            <person name="Ezra D."/>
            <person name="Gonzalez J."/>
            <person name="Henrissat B."/>
            <person name="Kuo A."/>
            <person name="Liang C."/>
            <person name="Lipzen A."/>
            <person name="Lutzoni F."/>
            <person name="Magnuson J."/>
            <person name="Mondo S."/>
            <person name="Nolan M."/>
            <person name="Ohm R."/>
            <person name="Pangilinan J."/>
            <person name="Park H.-J."/>
            <person name="Ramirez L."/>
            <person name="Alfaro M."/>
            <person name="Sun H."/>
            <person name="Tritt A."/>
            <person name="Yoshinaga Y."/>
            <person name="Zwiers L.-H."/>
            <person name="Turgeon B."/>
            <person name="Goodwin S."/>
            <person name="Spatafora J."/>
            <person name="Crous P."/>
            <person name="Grigoriev I."/>
        </authorList>
    </citation>
    <scope>NUCLEOTIDE SEQUENCE</scope>
    <source>
        <strain evidence="4">CBS 473.64</strain>
    </source>
</reference>
<dbReference type="SUPFAM" id="SSF53335">
    <property type="entry name" value="S-adenosyl-L-methionine-dependent methyltransferases"/>
    <property type="match status" value="1"/>
</dbReference>
<dbReference type="EMBL" id="MU006778">
    <property type="protein sequence ID" value="KAF2644516.1"/>
    <property type="molecule type" value="Genomic_DNA"/>
</dbReference>
<evidence type="ECO:0000256" key="2">
    <source>
        <dbReference type="ARBA" id="ARBA00022679"/>
    </source>
</evidence>
<dbReference type="OrthoDB" id="3647at2759"/>
<organism evidence="4 5">
    <name type="scientific">Massarina eburnea CBS 473.64</name>
    <dbReference type="NCBI Taxonomy" id="1395130"/>
    <lineage>
        <taxon>Eukaryota</taxon>
        <taxon>Fungi</taxon>
        <taxon>Dikarya</taxon>
        <taxon>Ascomycota</taxon>
        <taxon>Pezizomycotina</taxon>
        <taxon>Dothideomycetes</taxon>
        <taxon>Pleosporomycetidae</taxon>
        <taxon>Pleosporales</taxon>
        <taxon>Massarineae</taxon>
        <taxon>Massarinaceae</taxon>
        <taxon>Massarina</taxon>
    </lineage>
</organism>
<keyword evidence="5" id="KW-1185">Reference proteome</keyword>
<evidence type="ECO:0000259" key="3">
    <source>
        <dbReference type="Pfam" id="PF13649"/>
    </source>
</evidence>
<dbReference type="GO" id="GO:0032259">
    <property type="term" value="P:methylation"/>
    <property type="evidence" value="ECO:0007669"/>
    <property type="project" value="UniProtKB-KW"/>
</dbReference>
<dbReference type="Proteomes" id="UP000799753">
    <property type="component" value="Unassembled WGS sequence"/>
</dbReference>
<keyword evidence="2 4" id="KW-0808">Transferase</keyword>